<name>A0ACC0FGB9_9ERIC</name>
<evidence type="ECO:0000313" key="2">
    <source>
        <dbReference type="Proteomes" id="UP001060215"/>
    </source>
</evidence>
<evidence type="ECO:0000313" key="1">
    <source>
        <dbReference type="EMBL" id="KAI7987379.1"/>
    </source>
</evidence>
<keyword evidence="2" id="KW-1185">Reference proteome</keyword>
<gene>
    <name evidence="1" type="ORF">LOK49_LG13G00398</name>
</gene>
<protein>
    <submittedName>
        <fullName evidence="1">Uncharacterized protein</fullName>
    </submittedName>
</protein>
<proteinExistence type="predicted"/>
<reference evidence="1 2" key="1">
    <citation type="journal article" date="2022" name="Plant J.">
        <title>Chromosome-level genome of Camellia lanceoleosa provides a valuable resource for understanding genome evolution and self-incompatibility.</title>
        <authorList>
            <person name="Gong W."/>
            <person name="Xiao S."/>
            <person name="Wang L."/>
            <person name="Liao Z."/>
            <person name="Chang Y."/>
            <person name="Mo W."/>
            <person name="Hu G."/>
            <person name="Li W."/>
            <person name="Zhao G."/>
            <person name="Zhu H."/>
            <person name="Hu X."/>
            <person name="Ji K."/>
            <person name="Xiang X."/>
            <person name="Song Q."/>
            <person name="Yuan D."/>
            <person name="Jin S."/>
            <person name="Zhang L."/>
        </authorList>
    </citation>
    <scope>NUCLEOTIDE SEQUENCE [LARGE SCALE GENOMIC DNA]</scope>
    <source>
        <strain evidence="1">SQ_2022a</strain>
    </source>
</reference>
<organism evidence="1 2">
    <name type="scientific">Camellia lanceoleosa</name>
    <dbReference type="NCBI Taxonomy" id="1840588"/>
    <lineage>
        <taxon>Eukaryota</taxon>
        <taxon>Viridiplantae</taxon>
        <taxon>Streptophyta</taxon>
        <taxon>Embryophyta</taxon>
        <taxon>Tracheophyta</taxon>
        <taxon>Spermatophyta</taxon>
        <taxon>Magnoliopsida</taxon>
        <taxon>eudicotyledons</taxon>
        <taxon>Gunneridae</taxon>
        <taxon>Pentapetalae</taxon>
        <taxon>asterids</taxon>
        <taxon>Ericales</taxon>
        <taxon>Theaceae</taxon>
        <taxon>Camellia</taxon>
    </lineage>
</organism>
<sequence>MNSKGIQLSQRKCSRNIEISQCHVSARKLIVQFCSLTGAVFPSDEGQMQEQHLLQLLAGILQWINPPDVVSKAIECGKSESEMLDDCRALSAIASIVTPLVFDQLLKSISQRISWMSELLPLEGINLMTNLFALIVESELKAASKIASLDESESEYCRLL</sequence>
<dbReference type="Proteomes" id="UP001060215">
    <property type="component" value="Chromosome 14"/>
</dbReference>
<dbReference type="EMBL" id="CM045771">
    <property type="protein sequence ID" value="KAI7987379.1"/>
    <property type="molecule type" value="Genomic_DNA"/>
</dbReference>
<comment type="caution">
    <text evidence="1">The sequence shown here is derived from an EMBL/GenBank/DDBJ whole genome shotgun (WGS) entry which is preliminary data.</text>
</comment>
<accession>A0ACC0FGB9</accession>